<keyword evidence="3" id="KW-1185">Reference proteome</keyword>
<reference evidence="2 3" key="1">
    <citation type="journal article" date="2019" name="Int. J. Syst. Evol. Microbiol.">
        <title>The Global Catalogue of Microorganisms (GCM) 10K type strain sequencing project: providing services to taxonomists for standard genome sequencing and annotation.</title>
        <authorList>
            <consortium name="The Broad Institute Genomics Platform"/>
            <consortium name="The Broad Institute Genome Sequencing Center for Infectious Disease"/>
            <person name="Wu L."/>
            <person name="Ma J."/>
        </authorList>
    </citation>
    <scope>NUCLEOTIDE SEQUENCE [LARGE SCALE GENOMIC DNA]</scope>
    <source>
        <strain evidence="2 3">JCM 6923</strain>
    </source>
</reference>
<organism evidence="2 3">
    <name type="scientific">Streptomyces graminearus</name>
    <dbReference type="NCBI Taxonomy" id="284030"/>
    <lineage>
        <taxon>Bacteria</taxon>
        <taxon>Bacillati</taxon>
        <taxon>Actinomycetota</taxon>
        <taxon>Actinomycetes</taxon>
        <taxon>Kitasatosporales</taxon>
        <taxon>Streptomycetaceae</taxon>
        <taxon>Streptomyces</taxon>
    </lineage>
</organism>
<feature type="transmembrane region" description="Helical" evidence="1">
    <location>
        <begin position="101"/>
        <end position="120"/>
    </location>
</feature>
<evidence type="ECO:0000256" key="1">
    <source>
        <dbReference type="SAM" id="Phobius"/>
    </source>
</evidence>
<keyword evidence="1" id="KW-0812">Transmembrane</keyword>
<protein>
    <recommendedName>
        <fullName evidence="4">Integral membrane protein</fullName>
    </recommendedName>
</protein>
<evidence type="ECO:0000313" key="2">
    <source>
        <dbReference type="EMBL" id="GAA2490949.1"/>
    </source>
</evidence>
<keyword evidence="1" id="KW-1133">Transmembrane helix</keyword>
<sequence>MLRQLRSRLAARQREKANEAIRKLCEDAAYLGIGPVPGPVRVALRAYHETKWKMQIIASLIAIFILGFVGNAATSLTEAYAPNWVMKDITEKSGGSLVTESGWISFGYALGLIALSFLMTRRLCVFVGNLWEFRSLTFERVQRWADLIGECAETVRAPHMRPDLQAVSMRLAELRVRGARSMRGTVPTFSRRRPGLSNHARHVVATMRAAHAEFDVDRKEGARKLARLTLKISDRYSQGHVGALLDRDELAEMTPRSEALHLALMAGVMAAAGLCIQFLHTPVPLTVAATVFAAAWIYRSAAGAGLAVLAALVPLILQGK</sequence>
<gene>
    <name evidence="2" type="ORF">GCM10010422_41970</name>
</gene>
<comment type="caution">
    <text evidence="2">The sequence shown here is derived from an EMBL/GenBank/DDBJ whole genome shotgun (WGS) entry which is preliminary data.</text>
</comment>
<accession>A0ABN3LXJ0</accession>
<evidence type="ECO:0000313" key="3">
    <source>
        <dbReference type="Proteomes" id="UP001501721"/>
    </source>
</evidence>
<feature type="transmembrane region" description="Helical" evidence="1">
    <location>
        <begin position="291"/>
        <end position="317"/>
    </location>
</feature>
<feature type="transmembrane region" description="Helical" evidence="1">
    <location>
        <begin position="259"/>
        <end position="279"/>
    </location>
</feature>
<proteinExistence type="predicted"/>
<dbReference type="Proteomes" id="UP001501721">
    <property type="component" value="Unassembled WGS sequence"/>
</dbReference>
<name>A0ABN3LXJ0_9ACTN</name>
<dbReference type="EMBL" id="BAAATL010000020">
    <property type="protein sequence ID" value="GAA2490949.1"/>
    <property type="molecule type" value="Genomic_DNA"/>
</dbReference>
<evidence type="ECO:0008006" key="4">
    <source>
        <dbReference type="Google" id="ProtNLM"/>
    </source>
</evidence>
<feature type="transmembrane region" description="Helical" evidence="1">
    <location>
        <begin position="56"/>
        <end position="81"/>
    </location>
</feature>
<keyword evidence="1" id="KW-0472">Membrane</keyword>